<dbReference type="Proteomes" id="UP000054783">
    <property type="component" value="Unassembled WGS sequence"/>
</dbReference>
<protein>
    <submittedName>
        <fullName evidence="1">Uncharacterized protein</fullName>
    </submittedName>
</protein>
<reference evidence="1 2" key="1">
    <citation type="submission" date="2015-01" db="EMBL/GenBank/DDBJ databases">
        <title>Evolution of Trichinella species and genotypes.</title>
        <authorList>
            <person name="Korhonen P.K."/>
            <person name="Edoardo P."/>
            <person name="Giuseppe L.R."/>
            <person name="Gasser R.B."/>
        </authorList>
    </citation>
    <scope>NUCLEOTIDE SEQUENCE [LARGE SCALE GENOMIC DNA]</scope>
    <source>
        <strain evidence="1">ISS2496</strain>
    </source>
</reference>
<comment type="caution">
    <text evidence="1">The sequence shown here is derived from an EMBL/GenBank/DDBJ whole genome shotgun (WGS) entry which is preliminary data.</text>
</comment>
<dbReference type="AlphaFoldDB" id="A0A0V0YTZ3"/>
<proteinExistence type="predicted"/>
<sequence>MANFCFLRSGPYGLLRDDTDCYVLFVTRTVYDAITVRR</sequence>
<evidence type="ECO:0000313" key="1">
    <source>
        <dbReference type="EMBL" id="KRY03580.1"/>
    </source>
</evidence>
<dbReference type="EMBL" id="JYDQ01002666">
    <property type="protein sequence ID" value="KRY03580.1"/>
    <property type="molecule type" value="Genomic_DNA"/>
</dbReference>
<evidence type="ECO:0000313" key="2">
    <source>
        <dbReference type="Proteomes" id="UP000054783"/>
    </source>
</evidence>
<accession>A0A0V0YTZ3</accession>
<organism evidence="1 2">
    <name type="scientific">Trichinella patagoniensis</name>
    <dbReference type="NCBI Taxonomy" id="990121"/>
    <lineage>
        <taxon>Eukaryota</taxon>
        <taxon>Metazoa</taxon>
        <taxon>Ecdysozoa</taxon>
        <taxon>Nematoda</taxon>
        <taxon>Enoplea</taxon>
        <taxon>Dorylaimia</taxon>
        <taxon>Trichinellida</taxon>
        <taxon>Trichinellidae</taxon>
        <taxon>Trichinella</taxon>
    </lineage>
</organism>
<name>A0A0V0YTZ3_9BILA</name>
<gene>
    <name evidence="1" type="ORF">T12_3168</name>
</gene>
<keyword evidence="2" id="KW-1185">Reference proteome</keyword>